<dbReference type="InterPro" id="IPR011032">
    <property type="entry name" value="GroES-like_sf"/>
</dbReference>
<name>A0ABM0JMG8_APLCA</name>
<dbReference type="GeneID" id="101864612"/>
<organism evidence="7 8">
    <name type="scientific">Aplysia californica</name>
    <name type="common">California sea hare</name>
    <dbReference type="NCBI Taxonomy" id="6500"/>
    <lineage>
        <taxon>Eukaryota</taxon>
        <taxon>Metazoa</taxon>
        <taxon>Spiralia</taxon>
        <taxon>Lophotrochozoa</taxon>
        <taxon>Mollusca</taxon>
        <taxon>Gastropoda</taxon>
        <taxon>Heterobranchia</taxon>
        <taxon>Euthyneura</taxon>
        <taxon>Tectipleura</taxon>
        <taxon>Aplysiida</taxon>
        <taxon>Aplysioidea</taxon>
        <taxon>Aplysiidae</taxon>
        <taxon>Aplysia</taxon>
    </lineage>
</organism>
<evidence type="ECO:0000256" key="1">
    <source>
        <dbReference type="ARBA" id="ARBA00004173"/>
    </source>
</evidence>
<dbReference type="RefSeq" id="XP_005097142.1">
    <property type="nucleotide sequence ID" value="XM_005097085.3"/>
</dbReference>
<evidence type="ECO:0000313" key="8">
    <source>
        <dbReference type="RefSeq" id="XP_005097142.1"/>
    </source>
</evidence>
<dbReference type="PANTHER" id="PTHR11695:SF294">
    <property type="entry name" value="RETICULON-4-INTERACTING PROTEIN 1, MITOCHONDRIAL"/>
    <property type="match status" value="1"/>
</dbReference>
<dbReference type="InterPro" id="IPR037397">
    <property type="entry name" value="RTN4IP1"/>
</dbReference>
<keyword evidence="5" id="KW-0496">Mitochondrion</keyword>
<accession>A0ABM0JMG8</accession>
<evidence type="ECO:0000256" key="2">
    <source>
        <dbReference type="ARBA" id="ARBA00010371"/>
    </source>
</evidence>
<protein>
    <submittedName>
        <fullName evidence="8">Reticulon-4-interacting protein 1 homolog, mitochondrial isoform X1</fullName>
    </submittedName>
</protein>
<dbReference type="PANTHER" id="PTHR11695">
    <property type="entry name" value="ALCOHOL DEHYDROGENASE RELATED"/>
    <property type="match status" value="1"/>
</dbReference>
<dbReference type="InterPro" id="IPR013154">
    <property type="entry name" value="ADH-like_N"/>
</dbReference>
<dbReference type="Pfam" id="PF08240">
    <property type="entry name" value="ADH_N"/>
    <property type="match status" value="1"/>
</dbReference>
<dbReference type="SUPFAM" id="SSF50129">
    <property type="entry name" value="GroES-like"/>
    <property type="match status" value="1"/>
</dbReference>
<dbReference type="SMART" id="SM00829">
    <property type="entry name" value="PKS_ER"/>
    <property type="match status" value="1"/>
</dbReference>
<keyword evidence="7" id="KW-1185">Reference proteome</keyword>
<comment type="similarity">
    <text evidence="2">Belongs to the zinc-containing alcohol dehydrogenase family. Quinone oxidoreductase subfamily.</text>
</comment>
<keyword evidence="3" id="KW-0809">Transit peptide</keyword>
<dbReference type="PROSITE" id="PS01162">
    <property type="entry name" value="QOR_ZETA_CRYSTAL"/>
    <property type="match status" value="1"/>
</dbReference>
<proteinExistence type="inferred from homology"/>
<feature type="domain" description="Enoyl reductase (ER)" evidence="6">
    <location>
        <begin position="83"/>
        <end position="424"/>
    </location>
</feature>
<evidence type="ECO:0000256" key="3">
    <source>
        <dbReference type="ARBA" id="ARBA00022946"/>
    </source>
</evidence>
<dbReference type="Pfam" id="PF13602">
    <property type="entry name" value="ADH_zinc_N_2"/>
    <property type="match status" value="1"/>
</dbReference>
<dbReference type="InterPro" id="IPR002364">
    <property type="entry name" value="Quin_OxRdtase/zeta-crystal_CS"/>
</dbReference>
<dbReference type="Gene3D" id="3.40.50.720">
    <property type="entry name" value="NAD(P)-binding Rossmann-like Domain"/>
    <property type="match status" value="1"/>
</dbReference>
<evidence type="ECO:0000256" key="5">
    <source>
        <dbReference type="ARBA" id="ARBA00023128"/>
    </source>
</evidence>
<dbReference type="Gene3D" id="3.90.180.10">
    <property type="entry name" value="Medium-chain alcohol dehydrogenases, catalytic domain"/>
    <property type="match status" value="1"/>
</dbReference>
<sequence length="430" mass="46219">MTSLPMFGNVCRKCRMHGHGVMSSLRLRIMNNVNHETMGKVTPICASPVAIASSIKVIWGPVKYYSSYSGATKMSAWQIHQYGRTEELSFVKATKAATIKSPNEILVKVHAASVNPIDVRMMDGYGRKLINVLRAQKGFMKSGTEFPLILGRDFSGTVIETGRGVKKFQAGDEVWGALSPERPGTHAEYAVVSQDEISLKPKNIMHTEAASIPYVAATTWAALCTVGELREHKAAGKRLLVLGGSGGIGTFAIQLAKSWGMHVTTTCSGDAIDLVTALGADVAVDYKTGGPWRQLGQMSKFDLILDTIGGESTSRAASLLGSWKNSKLVTIVSPILKNSDNLGVLPGLVKTALNAGVDTLMGLKSGGSVRWAVFMPNGSAMDRVRRMVESDQIKPIVQEVFPFLEVPAAFEKVSNGHLRGKIVINTTNSA</sequence>
<keyword evidence="4" id="KW-0560">Oxidoreductase</keyword>
<dbReference type="CDD" id="cd08248">
    <property type="entry name" value="RTN4I1"/>
    <property type="match status" value="1"/>
</dbReference>
<reference evidence="8" key="1">
    <citation type="submission" date="2025-08" db="UniProtKB">
        <authorList>
            <consortium name="RefSeq"/>
        </authorList>
    </citation>
    <scope>IDENTIFICATION</scope>
</reference>
<evidence type="ECO:0000313" key="7">
    <source>
        <dbReference type="Proteomes" id="UP000694888"/>
    </source>
</evidence>
<dbReference type="Proteomes" id="UP000694888">
    <property type="component" value="Unplaced"/>
</dbReference>
<gene>
    <name evidence="8" type="primary">LOC101864612</name>
</gene>
<dbReference type="InterPro" id="IPR020843">
    <property type="entry name" value="ER"/>
</dbReference>
<dbReference type="InterPro" id="IPR036291">
    <property type="entry name" value="NAD(P)-bd_dom_sf"/>
</dbReference>
<dbReference type="SUPFAM" id="SSF51735">
    <property type="entry name" value="NAD(P)-binding Rossmann-fold domains"/>
    <property type="match status" value="1"/>
</dbReference>
<comment type="subcellular location">
    <subcellularLocation>
        <location evidence="1">Mitochondrion</location>
    </subcellularLocation>
</comment>
<evidence type="ECO:0000259" key="6">
    <source>
        <dbReference type="SMART" id="SM00829"/>
    </source>
</evidence>
<dbReference type="InterPro" id="IPR050700">
    <property type="entry name" value="YIM1/Zinc_Alcohol_DH_Fams"/>
</dbReference>
<evidence type="ECO:0000256" key="4">
    <source>
        <dbReference type="ARBA" id="ARBA00023002"/>
    </source>
</evidence>